<feature type="region of interest" description="Disordered" evidence="1">
    <location>
        <begin position="41"/>
        <end position="67"/>
    </location>
</feature>
<reference evidence="2 3" key="1">
    <citation type="submission" date="2019-02" db="EMBL/GenBank/DDBJ databases">
        <title>Deep-cultivation of Planctomycetes and their phenomic and genomic characterization uncovers novel biology.</title>
        <authorList>
            <person name="Wiegand S."/>
            <person name="Jogler M."/>
            <person name="Boedeker C."/>
            <person name="Pinto D."/>
            <person name="Vollmers J."/>
            <person name="Rivas-Marin E."/>
            <person name="Kohn T."/>
            <person name="Peeters S.H."/>
            <person name="Heuer A."/>
            <person name="Rast P."/>
            <person name="Oberbeckmann S."/>
            <person name="Bunk B."/>
            <person name="Jeske O."/>
            <person name="Meyerdierks A."/>
            <person name="Storesund J.E."/>
            <person name="Kallscheuer N."/>
            <person name="Luecker S."/>
            <person name="Lage O.M."/>
            <person name="Pohl T."/>
            <person name="Merkel B.J."/>
            <person name="Hornburger P."/>
            <person name="Mueller R.-W."/>
            <person name="Bruemmer F."/>
            <person name="Labrenz M."/>
            <person name="Spormann A.M."/>
            <person name="Op den Camp H."/>
            <person name="Overmann J."/>
            <person name="Amann R."/>
            <person name="Jetten M.S.M."/>
            <person name="Mascher T."/>
            <person name="Medema M.H."/>
            <person name="Devos D.P."/>
            <person name="Kaster A.-K."/>
            <person name="Ovreas L."/>
            <person name="Rohde M."/>
            <person name="Galperin M.Y."/>
            <person name="Jogler C."/>
        </authorList>
    </citation>
    <scope>NUCLEOTIDE SEQUENCE [LARGE SCALE GENOMIC DNA]</scope>
    <source>
        <strain evidence="2 3">Mal48</strain>
    </source>
</reference>
<keyword evidence="3" id="KW-1185">Reference proteome</keyword>
<dbReference type="KEGG" id="tpol:Mal48_40380"/>
<evidence type="ECO:0000313" key="2">
    <source>
        <dbReference type="EMBL" id="QDT34766.1"/>
    </source>
</evidence>
<protein>
    <submittedName>
        <fullName evidence="2">Uncharacterized protein</fullName>
    </submittedName>
</protein>
<accession>A0A517QSZ4</accession>
<dbReference type="AlphaFoldDB" id="A0A517QSZ4"/>
<name>A0A517QSZ4_9PLAN</name>
<dbReference type="EMBL" id="CP036267">
    <property type="protein sequence ID" value="QDT34766.1"/>
    <property type="molecule type" value="Genomic_DNA"/>
</dbReference>
<evidence type="ECO:0000313" key="3">
    <source>
        <dbReference type="Proteomes" id="UP000315724"/>
    </source>
</evidence>
<organism evidence="2 3">
    <name type="scientific">Thalassoglobus polymorphus</name>
    <dbReference type="NCBI Taxonomy" id="2527994"/>
    <lineage>
        <taxon>Bacteria</taxon>
        <taxon>Pseudomonadati</taxon>
        <taxon>Planctomycetota</taxon>
        <taxon>Planctomycetia</taxon>
        <taxon>Planctomycetales</taxon>
        <taxon>Planctomycetaceae</taxon>
        <taxon>Thalassoglobus</taxon>
    </lineage>
</organism>
<evidence type="ECO:0000256" key="1">
    <source>
        <dbReference type="SAM" id="MobiDB-lite"/>
    </source>
</evidence>
<dbReference type="Proteomes" id="UP000315724">
    <property type="component" value="Chromosome"/>
</dbReference>
<sequence>MEQEKLKEAALMELERWENEGGRCFDSDDLEDEQLEETRVSRVRREGVRREPLNSRRRSRTLIGEFS</sequence>
<proteinExistence type="predicted"/>
<feature type="compositionally biased region" description="Basic and acidic residues" evidence="1">
    <location>
        <begin position="41"/>
        <end position="54"/>
    </location>
</feature>
<gene>
    <name evidence="2" type="ORF">Mal48_40380</name>
</gene>